<evidence type="ECO:0000256" key="1">
    <source>
        <dbReference type="ARBA" id="ARBA00000085"/>
    </source>
</evidence>
<reference evidence="8 9" key="1">
    <citation type="submission" date="2018-08" db="EMBL/GenBank/DDBJ databases">
        <title>Proposal of Muricauda 72 sp.nov. and Muricauda NH166 sp.nov., isolated from seawater.</title>
        <authorList>
            <person name="Cheng H."/>
            <person name="Wu Y.-H."/>
            <person name="Guo L.-L."/>
            <person name="Xu X.-W."/>
        </authorList>
    </citation>
    <scope>NUCLEOTIDE SEQUENCE [LARGE SCALE GENOMIC DNA]</scope>
    <source>
        <strain evidence="8 9">KCTC 22173</strain>
    </source>
</reference>
<dbReference type="InterPro" id="IPR000014">
    <property type="entry name" value="PAS"/>
</dbReference>
<comment type="caution">
    <text evidence="8">The sequence shown here is derived from an EMBL/GenBank/DDBJ whole genome shotgun (WGS) entry which is preliminary data.</text>
</comment>
<proteinExistence type="predicted"/>
<dbReference type="InterPro" id="IPR035965">
    <property type="entry name" value="PAS-like_dom_sf"/>
</dbReference>
<dbReference type="NCBIfam" id="TIGR00229">
    <property type="entry name" value="sensory_box"/>
    <property type="match status" value="2"/>
</dbReference>
<organism evidence="8 9">
    <name type="scientific">Flagellimonas lutimaris</name>
    <dbReference type="NCBI Taxonomy" id="475082"/>
    <lineage>
        <taxon>Bacteria</taxon>
        <taxon>Pseudomonadati</taxon>
        <taxon>Bacteroidota</taxon>
        <taxon>Flavobacteriia</taxon>
        <taxon>Flavobacteriales</taxon>
        <taxon>Flavobacteriaceae</taxon>
        <taxon>Flagellimonas</taxon>
    </lineage>
</organism>
<dbReference type="Gene3D" id="3.30.450.40">
    <property type="match status" value="2"/>
</dbReference>
<comment type="catalytic activity">
    <reaction evidence="1">
        <text>ATP + protein L-histidine = ADP + protein N-phospho-L-histidine.</text>
        <dbReference type="EC" id="2.7.13.3"/>
    </reaction>
</comment>
<evidence type="ECO:0000256" key="2">
    <source>
        <dbReference type="ARBA" id="ARBA00012438"/>
    </source>
</evidence>
<evidence type="ECO:0000259" key="7">
    <source>
        <dbReference type="PROSITE" id="PS50113"/>
    </source>
</evidence>
<evidence type="ECO:0000313" key="9">
    <source>
        <dbReference type="Proteomes" id="UP000266067"/>
    </source>
</evidence>
<protein>
    <recommendedName>
        <fullName evidence="2">histidine kinase</fullName>
        <ecNumber evidence="2">2.7.13.3</ecNumber>
    </recommendedName>
</protein>
<feature type="domain" description="PAS" evidence="6">
    <location>
        <begin position="736"/>
        <end position="808"/>
    </location>
</feature>
<dbReference type="EC" id="2.7.13.3" evidence="2"/>
<keyword evidence="9" id="KW-1185">Reference proteome</keyword>
<gene>
    <name evidence="8" type="ORF">D2V08_01060</name>
</gene>
<evidence type="ECO:0000259" key="6">
    <source>
        <dbReference type="PROSITE" id="PS50112"/>
    </source>
</evidence>
<feature type="domain" description="PAS" evidence="6">
    <location>
        <begin position="613"/>
        <end position="679"/>
    </location>
</feature>
<dbReference type="GO" id="GO:0004673">
    <property type="term" value="F:protein histidine kinase activity"/>
    <property type="evidence" value="ECO:0007669"/>
    <property type="project" value="UniProtKB-EC"/>
</dbReference>
<accession>A0A3A1NEF2</accession>
<dbReference type="EMBL" id="QXFH01000017">
    <property type="protein sequence ID" value="RIV37704.1"/>
    <property type="molecule type" value="Genomic_DNA"/>
</dbReference>
<dbReference type="InterPro" id="IPR013655">
    <property type="entry name" value="PAS_fold_3"/>
</dbReference>
<dbReference type="SMART" id="SM00086">
    <property type="entry name" value="PAC"/>
    <property type="match status" value="3"/>
</dbReference>
<dbReference type="GO" id="GO:0006355">
    <property type="term" value="P:regulation of DNA-templated transcription"/>
    <property type="evidence" value="ECO:0007669"/>
    <property type="project" value="InterPro"/>
</dbReference>
<evidence type="ECO:0000256" key="4">
    <source>
        <dbReference type="ARBA" id="ARBA00022679"/>
    </source>
</evidence>
<name>A0A3A1NEF2_9FLAO</name>
<dbReference type="AlphaFoldDB" id="A0A3A1NEF2"/>
<dbReference type="RefSeq" id="WP_119606300.1">
    <property type="nucleotide sequence ID" value="NZ_QXFH01000017.1"/>
</dbReference>
<dbReference type="PANTHER" id="PTHR43304:SF1">
    <property type="entry name" value="PAC DOMAIN-CONTAINING PROTEIN"/>
    <property type="match status" value="1"/>
</dbReference>
<keyword evidence="3" id="KW-0597">Phosphoprotein</keyword>
<sequence length="1067" mass="123600">MWTTKIDVLEPPVLNYNKAMNHKLSENEDYVFDFSPLPMWLYDVSTLKIIKVNQAALVQYGYSKKEFLLLTMVSLFPKNALRMLDSSLGDGTGTQGLVMLDKELSVLHRKKDGTVFPVRMKRSRLNREGKQYEVVLAISDGERSILERRISNQNRIFQCIADVNNNFARNPNWLKALDVCFTIICEALKLQRAYFFQIDQRISTVYPEVFYSRVHVKSKLTAPDDRLLPFPLMQMIMASMQGGRKLEATKSYVDDEQIVNILEKRGVEKILAMPVFSRNVLKGFIYFESSQHGKVKSKEELFLMDVLTSNISHMIDKAELNLKARSIQESFDSVFRKTHGIMALIDSKGDYIYTSRGFKRELVDEMGMENEKNFFQNIFVEDRAAVTKKVQSIFTKNRVNIGVFRMCDGAGNTKWMEAVLTNHMNNPLINALAIEISDVTEVVLGDKRKKLLLSLSKMLGKNKNLKKGLYKSLTKIALNSKMEAGGVWLITKDQLVLNRYSAFGANDISVRNFVKQVPVKTIKKYNCQGEMHWKSDNCIYVEDIESFQSLIRVESDGIEKLKSVIGIPIVTAGKFIGCILLFSKYPRNMLFEECLMFRGLGHELGDLIKKKLIEEDYQSLLEYFSEPFCAIDLENGKIRHVNNAFANQLGFRRSNIQGRSLKDFIHESDARLLDKKIKRDGVKKMDCFNQIRMLTRDMKEKEFIIYHKVKINEGLVLALTRQKNGPPYCKRDLKLLNDRLMRVQKLANVGIWAYNFSSGLIEWGDEVYKIYGYDKDIFRPSVEKLIKIVHPDDRNFVIARLKDTERTNKELQFEHRIITADGIVRWVRQNVQLVLDTQGASLYFESITQDISELKREKLHLVKKNHGSPLVMNVGKQQIWEYDYAKNALVYSENSDDKGNKIVEEAFYKDNSWFSKVFPEDLNRVWAFYEQQLFSRDKQGGTIEYRMEMDDGRVAHLKDSIFIEKDDDGRPIQTVGMTLDITQDKQQLEIIEVQNKVIDEVVWSQSHVIRSPLTRIMSLIDLYRNPKSSEYVSTDKLHELIYDAVLDIDNEIQRIVNKLIKISLKHD</sequence>
<dbReference type="CDD" id="cd00130">
    <property type="entry name" value="PAS"/>
    <property type="match status" value="4"/>
</dbReference>
<dbReference type="Gene3D" id="3.30.450.20">
    <property type="entry name" value="PAS domain"/>
    <property type="match status" value="4"/>
</dbReference>
<dbReference type="SUPFAM" id="SSF55785">
    <property type="entry name" value="PYP-like sensor domain (PAS domain)"/>
    <property type="match status" value="4"/>
</dbReference>
<feature type="domain" description="PAC" evidence="7">
    <location>
        <begin position="941"/>
        <end position="993"/>
    </location>
</feature>
<dbReference type="SUPFAM" id="SSF55781">
    <property type="entry name" value="GAF domain-like"/>
    <property type="match status" value="2"/>
</dbReference>
<evidence type="ECO:0000313" key="8">
    <source>
        <dbReference type="EMBL" id="RIV37704.1"/>
    </source>
</evidence>
<dbReference type="PROSITE" id="PS50113">
    <property type="entry name" value="PAC"/>
    <property type="match status" value="2"/>
</dbReference>
<dbReference type="InterPro" id="IPR000700">
    <property type="entry name" value="PAS-assoc_C"/>
</dbReference>
<dbReference type="InterPro" id="IPR001610">
    <property type="entry name" value="PAC"/>
</dbReference>
<dbReference type="Gene3D" id="2.10.70.100">
    <property type="match status" value="1"/>
</dbReference>
<dbReference type="OrthoDB" id="9124519at2"/>
<dbReference type="Proteomes" id="UP000266067">
    <property type="component" value="Unassembled WGS sequence"/>
</dbReference>
<dbReference type="PROSITE" id="PS50112">
    <property type="entry name" value="PAS"/>
    <property type="match status" value="2"/>
</dbReference>
<dbReference type="InterPro" id="IPR029016">
    <property type="entry name" value="GAF-like_dom_sf"/>
</dbReference>
<dbReference type="SMART" id="SM00091">
    <property type="entry name" value="PAS"/>
    <property type="match status" value="4"/>
</dbReference>
<dbReference type="Pfam" id="PF00989">
    <property type="entry name" value="PAS"/>
    <property type="match status" value="1"/>
</dbReference>
<feature type="domain" description="PAC" evidence="7">
    <location>
        <begin position="811"/>
        <end position="863"/>
    </location>
</feature>
<dbReference type="PANTHER" id="PTHR43304">
    <property type="entry name" value="PHYTOCHROME-LIKE PROTEIN CPH1"/>
    <property type="match status" value="1"/>
</dbReference>
<dbReference type="InterPro" id="IPR052162">
    <property type="entry name" value="Sensor_kinase/Photoreceptor"/>
</dbReference>
<dbReference type="InterPro" id="IPR013767">
    <property type="entry name" value="PAS_fold"/>
</dbReference>
<dbReference type="Pfam" id="PF13426">
    <property type="entry name" value="PAS_9"/>
    <property type="match status" value="1"/>
</dbReference>
<keyword evidence="5" id="KW-0418">Kinase</keyword>
<keyword evidence="4" id="KW-0808">Transferase</keyword>
<evidence type="ECO:0000256" key="5">
    <source>
        <dbReference type="ARBA" id="ARBA00022777"/>
    </source>
</evidence>
<dbReference type="Pfam" id="PF08447">
    <property type="entry name" value="PAS_3"/>
    <property type="match status" value="2"/>
</dbReference>
<evidence type="ECO:0000256" key="3">
    <source>
        <dbReference type="ARBA" id="ARBA00022553"/>
    </source>
</evidence>